<feature type="region of interest" description="Disordered" evidence="5">
    <location>
        <begin position="264"/>
        <end position="291"/>
    </location>
</feature>
<dbReference type="EMBL" id="KV460239">
    <property type="protein sequence ID" value="OBT94974.1"/>
    <property type="molecule type" value="Genomic_DNA"/>
</dbReference>
<evidence type="ECO:0000256" key="3">
    <source>
        <dbReference type="ARBA" id="ARBA00022989"/>
    </source>
</evidence>
<dbReference type="STRING" id="342668.A0A1B8GGM8"/>
<evidence type="ECO:0000256" key="5">
    <source>
        <dbReference type="SAM" id="MobiDB-lite"/>
    </source>
</evidence>
<keyword evidence="7" id="KW-1185">Reference proteome</keyword>
<reference evidence="7" key="2">
    <citation type="journal article" date="2018" name="Nat. Commun.">
        <title>Extreme sensitivity to ultraviolet light in the fungal pathogen causing white-nose syndrome of bats.</title>
        <authorList>
            <person name="Palmer J.M."/>
            <person name="Drees K.P."/>
            <person name="Foster J.T."/>
            <person name="Lindner D.L."/>
        </authorList>
    </citation>
    <scope>NUCLEOTIDE SEQUENCE [LARGE SCALE GENOMIC DNA]</scope>
    <source>
        <strain evidence="7">UAMH 10579</strain>
    </source>
</reference>
<dbReference type="GO" id="GO:0043007">
    <property type="term" value="P:maintenance of rDNA"/>
    <property type="evidence" value="ECO:0007669"/>
    <property type="project" value="TreeGrafter"/>
</dbReference>
<dbReference type="AlphaFoldDB" id="A0A1B8GGM8"/>
<feature type="compositionally biased region" description="Low complexity" evidence="5">
    <location>
        <begin position="367"/>
        <end position="394"/>
    </location>
</feature>
<evidence type="ECO:0000313" key="7">
    <source>
        <dbReference type="Proteomes" id="UP000091956"/>
    </source>
</evidence>
<gene>
    <name evidence="6" type="ORF">VE01_07492</name>
</gene>
<protein>
    <recommendedName>
        <fullName evidence="8">Nuclear rim protein 1</fullName>
    </recommendedName>
</protein>
<feature type="compositionally biased region" description="Gly residues" evidence="5">
    <location>
        <begin position="484"/>
        <end position="493"/>
    </location>
</feature>
<dbReference type="OrthoDB" id="3363151at2759"/>
<dbReference type="Proteomes" id="UP000091956">
    <property type="component" value="Unassembled WGS sequence"/>
</dbReference>
<keyword evidence="2" id="KW-0812">Transmembrane</keyword>
<dbReference type="GO" id="GO:0007096">
    <property type="term" value="P:regulation of exit from mitosis"/>
    <property type="evidence" value="ECO:0007669"/>
    <property type="project" value="TreeGrafter"/>
</dbReference>
<keyword evidence="3" id="KW-1133">Transmembrane helix</keyword>
<name>A0A1B8GGM8_9PEZI</name>
<organism evidence="6 7">
    <name type="scientific">Pseudogymnoascus verrucosus</name>
    <dbReference type="NCBI Taxonomy" id="342668"/>
    <lineage>
        <taxon>Eukaryota</taxon>
        <taxon>Fungi</taxon>
        <taxon>Dikarya</taxon>
        <taxon>Ascomycota</taxon>
        <taxon>Pezizomycotina</taxon>
        <taxon>Leotiomycetes</taxon>
        <taxon>Thelebolales</taxon>
        <taxon>Thelebolaceae</taxon>
        <taxon>Pseudogymnoascus</taxon>
    </lineage>
</organism>
<dbReference type="RefSeq" id="XP_018128707.1">
    <property type="nucleotide sequence ID" value="XM_018276927.2"/>
</dbReference>
<dbReference type="GO" id="GO:0012505">
    <property type="term" value="C:endomembrane system"/>
    <property type="evidence" value="ECO:0007669"/>
    <property type="project" value="UniProtKB-SubCell"/>
</dbReference>
<accession>A0A1B8GGM8</accession>
<feature type="region of interest" description="Disordered" evidence="5">
    <location>
        <begin position="323"/>
        <end position="543"/>
    </location>
</feature>
<dbReference type="PANTHER" id="PTHR28293">
    <property type="entry name" value="NUCLEAR RIM PROTEIN 1"/>
    <property type="match status" value="1"/>
</dbReference>
<evidence type="ECO:0000256" key="1">
    <source>
        <dbReference type="ARBA" id="ARBA00004127"/>
    </source>
</evidence>
<comment type="subcellular location">
    <subcellularLocation>
        <location evidence="1">Endomembrane system</location>
        <topology evidence="1">Multi-pass membrane protein</topology>
    </subcellularLocation>
</comment>
<dbReference type="GeneID" id="28840878"/>
<dbReference type="InterPro" id="IPR018819">
    <property type="entry name" value="Nur1/Mug154"/>
</dbReference>
<evidence type="ECO:0008006" key="8">
    <source>
        <dbReference type="Google" id="ProtNLM"/>
    </source>
</evidence>
<feature type="compositionally biased region" description="Polar residues" evidence="5">
    <location>
        <begin position="446"/>
        <end position="460"/>
    </location>
</feature>
<evidence type="ECO:0000256" key="4">
    <source>
        <dbReference type="ARBA" id="ARBA00023136"/>
    </source>
</evidence>
<evidence type="ECO:0000256" key="2">
    <source>
        <dbReference type="ARBA" id="ARBA00022692"/>
    </source>
</evidence>
<dbReference type="PANTHER" id="PTHR28293:SF1">
    <property type="entry name" value="NUCLEAR RIM PROTEIN 1"/>
    <property type="match status" value="1"/>
</dbReference>
<keyword evidence="4" id="KW-0472">Membrane</keyword>
<proteinExistence type="predicted"/>
<sequence>MPRLVRRKPLSERLKAYLNPLDFLLYVSEELETSELDTAAFGRALGMGLNFALLLARANSGKGRGREDDVFGDGGGGGGWVGWLARSLTTLLTLLTLTNATYTFLRKRHYRLFETPLSAAPTTPSASLVRVSSPPSSSPMRLLSHLLPSPASSRAHPDPTIDVWEIAVWDPLPLALEVYTLFSPGHAVVYWMLLPVGGGERASLTVVTALVLQGLLSVQMGVLVRGFQQKERDGRVIQKEVLNEYDTKFVHPTLHPVVRDVGTQISTSVSPPPPTTTSTSTGTDAAPEFDPDASTISITAEEVTTHAPTTILRRGFKINPNPNYAAHISPHAPSAVPNRNSLPDSIPPFGTPQTPRTPAAQIGYQVAQPPSSSAQQLLQQGGFAQPQQFQQPQFQRRESTPLRTPGAGGQRQQPQYRASMGGRIASEGPTGSGGEDEILRRAVARATSSGLSRVPSNSGSGDEAVRSRSRVSESGMRREEGGRRQGGGDGGSLGVYSHAHSPLKKASSMYDISRTREGAPRNGAQAAAREVAEERERVRRRGV</sequence>
<dbReference type="Pfam" id="PF10332">
    <property type="entry name" value="DUF2418"/>
    <property type="match status" value="1"/>
</dbReference>
<evidence type="ECO:0000313" key="6">
    <source>
        <dbReference type="EMBL" id="OBT94974.1"/>
    </source>
</evidence>
<reference evidence="6 7" key="1">
    <citation type="submission" date="2016-03" db="EMBL/GenBank/DDBJ databases">
        <title>Comparative genomics of Pseudogymnoascus destructans, the fungus causing white-nose syndrome of bats.</title>
        <authorList>
            <person name="Palmer J.M."/>
            <person name="Drees K.P."/>
            <person name="Foster J.T."/>
            <person name="Lindner D.L."/>
        </authorList>
    </citation>
    <scope>NUCLEOTIDE SEQUENCE [LARGE SCALE GENOMIC DNA]</scope>
    <source>
        <strain evidence="6 7">UAMH 10579</strain>
    </source>
</reference>